<evidence type="ECO:0000256" key="1">
    <source>
        <dbReference type="SAM" id="Phobius"/>
    </source>
</evidence>
<gene>
    <name evidence="2" type="ORF">PCOR1329_LOCUS6812</name>
</gene>
<name>A0ABN9PX36_9DINO</name>
<comment type="caution">
    <text evidence="2">The sequence shown here is derived from an EMBL/GenBank/DDBJ whole genome shotgun (WGS) entry which is preliminary data.</text>
</comment>
<feature type="non-terminal residue" evidence="2">
    <location>
        <position position="136"/>
    </location>
</feature>
<keyword evidence="1" id="KW-1133">Transmembrane helix</keyword>
<evidence type="ECO:0000313" key="2">
    <source>
        <dbReference type="EMBL" id="CAK0797851.1"/>
    </source>
</evidence>
<dbReference type="Proteomes" id="UP001189429">
    <property type="component" value="Unassembled WGS sequence"/>
</dbReference>
<proteinExistence type="predicted"/>
<organism evidence="2 3">
    <name type="scientific">Prorocentrum cordatum</name>
    <dbReference type="NCBI Taxonomy" id="2364126"/>
    <lineage>
        <taxon>Eukaryota</taxon>
        <taxon>Sar</taxon>
        <taxon>Alveolata</taxon>
        <taxon>Dinophyceae</taxon>
        <taxon>Prorocentrales</taxon>
        <taxon>Prorocentraceae</taxon>
        <taxon>Prorocentrum</taxon>
    </lineage>
</organism>
<accession>A0ABN9PX36</accession>
<keyword evidence="1" id="KW-0472">Membrane</keyword>
<sequence>SGWTRHSGCDLLDAIFWILGVLGMVGSALLAETNDTTIATTAADEIYDLSSFYLDIDGSLSERGELMFSTAASNYVGSDIGDPLYGGGAPKCGTSGAKATKGRRRDTQLTQLIFDRQQSLAQFMSELGTGNPAVQP</sequence>
<reference evidence="2" key="1">
    <citation type="submission" date="2023-10" db="EMBL/GenBank/DDBJ databases">
        <authorList>
            <person name="Chen Y."/>
            <person name="Shah S."/>
            <person name="Dougan E. K."/>
            <person name="Thang M."/>
            <person name="Chan C."/>
        </authorList>
    </citation>
    <scope>NUCLEOTIDE SEQUENCE [LARGE SCALE GENOMIC DNA]</scope>
</reference>
<feature type="non-terminal residue" evidence="2">
    <location>
        <position position="1"/>
    </location>
</feature>
<keyword evidence="3" id="KW-1185">Reference proteome</keyword>
<dbReference type="EMBL" id="CAUYUJ010001834">
    <property type="protein sequence ID" value="CAK0797851.1"/>
    <property type="molecule type" value="Genomic_DNA"/>
</dbReference>
<protein>
    <submittedName>
        <fullName evidence="2">Uncharacterized protein</fullName>
    </submittedName>
</protein>
<evidence type="ECO:0000313" key="3">
    <source>
        <dbReference type="Proteomes" id="UP001189429"/>
    </source>
</evidence>
<keyword evidence="1" id="KW-0812">Transmembrane</keyword>
<feature type="transmembrane region" description="Helical" evidence="1">
    <location>
        <begin position="12"/>
        <end position="31"/>
    </location>
</feature>